<keyword evidence="5" id="KW-0732">Signal</keyword>
<dbReference type="PRINTS" id="PR00364">
    <property type="entry name" value="DISEASERSIST"/>
</dbReference>
<keyword evidence="9" id="KW-1185">Reference proteome</keyword>
<dbReference type="InterPro" id="IPR027417">
    <property type="entry name" value="P-loop_NTPase"/>
</dbReference>
<gene>
    <name evidence="8" type="ORF">Cni_G27141</name>
</gene>
<dbReference type="InterPro" id="IPR055414">
    <property type="entry name" value="LRR_R13L4/SHOC2-like"/>
</dbReference>
<evidence type="ECO:0000313" key="8">
    <source>
        <dbReference type="EMBL" id="WOL18347.1"/>
    </source>
</evidence>
<dbReference type="AlphaFoldDB" id="A0AAQ3L7C7"/>
<dbReference type="Pfam" id="PF23598">
    <property type="entry name" value="LRR_14"/>
    <property type="match status" value="1"/>
</dbReference>
<dbReference type="EMBL" id="CP136897">
    <property type="protein sequence ID" value="WOL18347.1"/>
    <property type="molecule type" value="Genomic_DNA"/>
</dbReference>
<evidence type="ECO:0000256" key="1">
    <source>
        <dbReference type="ARBA" id="ARBA00008894"/>
    </source>
</evidence>
<keyword evidence="3" id="KW-0611">Plant defense</keyword>
<feature type="domain" description="NB-ARC" evidence="6">
    <location>
        <begin position="180"/>
        <end position="342"/>
    </location>
</feature>
<feature type="signal peptide" evidence="5">
    <location>
        <begin position="1"/>
        <end position="19"/>
    </location>
</feature>
<dbReference type="Gene3D" id="1.10.8.430">
    <property type="entry name" value="Helical domain of apoptotic protease-activating factors"/>
    <property type="match status" value="1"/>
</dbReference>
<dbReference type="GO" id="GO:0006952">
    <property type="term" value="P:defense response"/>
    <property type="evidence" value="ECO:0007669"/>
    <property type="project" value="UniProtKB-KW"/>
</dbReference>
<dbReference type="GO" id="GO:0005524">
    <property type="term" value="F:ATP binding"/>
    <property type="evidence" value="ECO:0007669"/>
    <property type="project" value="UniProtKB-KW"/>
</dbReference>
<dbReference type="SUPFAM" id="SSF52540">
    <property type="entry name" value="P-loop containing nucleoside triphosphate hydrolases"/>
    <property type="match status" value="1"/>
</dbReference>
<sequence length="914" mass="103558">MFRAYILVVTSSFFQILFLRKMDFLVSSVCKCVVGELVDDANKAFHDVKDCGDQIATLQTEAHQLKIKSETIDQELKYAIKKGKEPVPGVEKWIKEAEMLESEASLLEIEFHKRTGSLFGYALNFKLLLNLSKKAKDKLHEAESMKKDGDFHEVARAPSPDYTVEKPGGTLLGMEEALQLLEIYMNSSNIRIFGICGMGRVGKSTVLKRFCSGLDSDDRMPIYVDMNELGMAQLDEQHKAEAIQNSIIQQFREEKNMTSDKASHIHTRLKKMKFLLILDNLCEYIDLKNLGIPDLQDNSNGKVILSTRFADICNQMEAKIVRVECLSLQDAWTLFKEKAGETARKLMKDKRIRELALDLVRKCDGLPEALINVGYAVAGTESQDQWHYIIEQMDIKPWKIANMEKVLHSLKLSYDALDEKLKKCLLYCSLYPAGFSINKEWIIDYCMNEGLFDKYSEGLHYLGQLKVKSLLDSGHAENQIRMHPMMHAMALWIACEGGDSENRWLVQANLKLTEAPKDWAGAQRVSLMRNKIVSLPPNPNGKELETMMLQVNTHLKQIPDGFFIHMPILKVLDLSQTAIEKLPAGIGSLLSLQYLNVSDTKIKSLPKELGELVKLRFLLLSRTPIEIVAKGVIARLTELQVFFIDFSYGNWRVGSSANGVDIEEFESLNLKALGISVESKDALLKLSKYYMLAQSIVTLQIRGCIGLASITNESLGKNMKHVKTLHIKSANDLKELVIDHHEWYLESVSNLHLQHLPGVKILWHQGCSFQNLTKLSVCGCDGMEILVHRKLEISEVGKTEGECEEDDGGDAYEDEEDMNSAAAILEEDSWEDISPFPYLKSLELIHLPELKSLSEGKRLLLPSLEHLRVVNCPKLNKLWMATREVPDVLGEDLWWSKLEWDEGCTKPKFTSLVE</sequence>
<comment type="similarity">
    <text evidence="1">Belongs to the disease resistance NB-LRR family.</text>
</comment>
<protein>
    <submittedName>
        <fullName evidence="8">Disease resistance protein RPS2</fullName>
    </submittedName>
</protein>
<dbReference type="SUPFAM" id="SSF52058">
    <property type="entry name" value="L domain-like"/>
    <property type="match status" value="1"/>
</dbReference>
<dbReference type="InterPro" id="IPR032675">
    <property type="entry name" value="LRR_dom_sf"/>
</dbReference>
<dbReference type="InterPro" id="IPR042197">
    <property type="entry name" value="Apaf_helical"/>
</dbReference>
<evidence type="ECO:0000259" key="6">
    <source>
        <dbReference type="Pfam" id="PF00931"/>
    </source>
</evidence>
<evidence type="ECO:0000256" key="3">
    <source>
        <dbReference type="ARBA" id="ARBA00022821"/>
    </source>
</evidence>
<feature type="chain" id="PRO_5043028796" evidence="5">
    <location>
        <begin position="20"/>
        <end position="914"/>
    </location>
</feature>
<name>A0AAQ3L7C7_9LILI</name>
<evidence type="ECO:0000256" key="2">
    <source>
        <dbReference type="ARBA" id="ARBA00022737"/>
    </source>
</evidence>
<feature type="domain" description="Disease resistance R13L4/SHOC-2-like LRR" evidence="7">
    <location>
        <begin position="568"/>
        <end position="728"/>
    </location>
</feature>
<evidence type="ECO:0000259" key="7">
    <source>
        <dbReference type="Pfam" id="PF23598"/>
    </source>
</evidence>
<proteinExistence type="inferred from homology"/>
<dbReference type="PANTHER" id="PTHR33463">
    <property type="entry name" value="NB-ARC DOMAIN-CONTAINING PROTEIN-RELATED"/>
    <property type="match status" value="1"/>
</dbReference>
<dbReference type="Pfam" id="PF00931">
    <property type="entry name" value="NB-ARC"/>
    <property type="match status" value="1"/>
</dbReference>
<keyword evidence="4" id="KW-0547">Nucleotide-binding</keyword>
<reference evidence="8 9" key="1">
    <citation type="submission" date="2023-10" db="EMBL/GenBank/DDBJ databases">
        <title>Chromosome-scale genome assembly provides insights into flower coloration mechanisms of Canna indica.</title>
        <authorList>
            <person name="Li C."/>
        </authorList>
    </citation>
    <scope>NUCLEOTIDE SEQUENCE [LARGE SCALE GENOMIC DNA]</scope>
    <source>
        <tissue evidence="8">Flower</tissue>
    </source>
</reference>
<keyword evidence="2" id="KW-0677">Repeat</keyword>
<dbReference type="Gene3D" id="3.80.10.10">
    <property type="entry name" value="Ribonuclease Inhibitor"/>
    <property type="match status" value="1"/>
</dbReference>
<dbReference type="Gene3D" id="3.40.50.300">
    <property type="entry name" value="P-loop containing nucleotide triphosphate hydrolases"/>
    <property type="match status" value="1"/>
</dbReference>
<accession>A0AAQ3L7C7</accession>
<organism evidence="8 9">
    <name type="scientific">Canna indica</name>
    <name type="common">Indian-shot</name>
    <dbReference type="NCBI Taxonomy" id="4628"/>
    <lineage>
        <taxon>Eukaryota</taxon>
        <taxon>Viridiplantae</taxon>
        <taxon>Streptophyta</taxon>
        <taxon>Embryophyta</taxon>
        <taxon>Tracheophyta</taxon>
        <taxon>Spermatophyta</taxon>
        <taxon>Magnoliopsida</taxon>
        <taxon>Liliopsida</taxon>
        <taxon>Zingiberales</taxon>
        <taxon>Cannaceae</taxon>
        <taxon>Canna</taxon>
    </lineage>
</organism>
<keyword evidence="4" id="KW-0067">ATP-binding</keyword>
<dbReference type="InterPro" id="IPR050905">
    <property type="entry name" value="Plant_NBS-LRR"/>
</dbReference>
<evidence type="ECO:0000256" key="5">
    <source>
        <dbReference type="SAM" id="SignalP"/>
    </source>
</evidence>
<evidence type="ECO:0000256" key="4">
    <source>
        <dbReference type="ARBA" id="ARBA00022840"/>
    </source>
</evidence>
<dbReference type="InterPro" id="IPR002182">
    <property type="entry name" value="NB-ARC"/>
</dbReference>
<evidence type="ECO:0000313" key="9">
    <source>
        <dbReference type="Proteomes" id="UP001327560"/>
    </source>
</evidence>
<dbReference type="Proteomes" id="UP001327560">
    <property type="component" value="Chromosome 8"/>
</dbReference>
<dbReference type="PANTHER" id="PTHR33463:SF191">
    <property type="entry name" value="NB-ARC DOMAIN-CONTAINING PROTEIN"/>
    <property type="match status" value="1"/>
</dbReference>
<dbReference type="GO" id="GO:0043531">
    <property type="term" value="F:ADP binding"/>
    <property type="evidence" value="ECO:0007669"/>
    <property type="project" value="InterPro"/>
</dbReference>